<dbReference type="RefSeq" id="XP_013891065.1">
    <property type="nucleotide sequence ID" value="XM_014035611.1"/>
</dbReference>
<feature type="compositionally biased region" description="Basic and acidic residues" evidence="1">
    <location>
        <begin position="39"/>
        <end position="54"/>
    </location>
</feature>
<evidence type="ECO:0000313" key="2">
    <source>
        <dbReference type="EMBL" id="KIY92045.1"/>
    </source>
</evidence>
<evidence type="ECO:0000313" key="3">
    <source>
        <dbReference type="Proteomes" id="UP000054498"/>
    </source>
</evidence>
<dbReference type="GeneID" id="25733625"/>
<organism evidence="2 3">
    <name type="scientific">Monoraphidium neglectum</name>
    <dbReference type="NCBI Taxonomy" id="145388"/>
    <lineage>
        <taxon>Eukaryota</taxon>
        <taxon>Viridiplantae</taxon>
        <taxon>Chlorophyta</taxon>
        <taxon>core chlorophytes</taxon>
        <taxon>Chlorophyceae</taxon>
        <taxon>CS clade</taxon>
        <taxon>Sphaeropleales</taxon>
        <taxon>Selenastraceae</taxon>
        <taxon>Monoraphidium</taxon>
    </lineage>
</organism>
<proteinExistence type="predicted"/>
<protein>
    <submittedName>
        <fullName evidence="2">Uncharacterized protein</fullName>
    </submittedName>
</protein>
<sequence length="110" mass="12272">MKGGVNIWRALRDTKDLHRAWMHVDRPYREEDLPRRINVEGDAERHAHHGDGHRAGGHKGLPKDLAADQEAIRLNGKAAHLSNGKHKNAIQRAIEIEANTEADELGVVAL</sequence>
<dbReference type="AlphaFoldDB" id="A0A0D2M9G2"/>
<name>A0A0D2M9G2_9CHLO</name>
<dbReference type="Proteomes" id="UP000054498">
    <property type="component" value="Unassembled WGS sequence"/>
</dbReference>
<evidence type="ECO:0000256" key="1">
    <source>
        <dbReference type="SAM" id="MobiDB-lite"/>
    </source>
</evidence>
<gene>
    <name evidence="2" type="ORF">MNEG_15917</name>
</gene>
<accession>A0A0D2M9G2</accession>
<reference evidence="2 3" key="1">
    <citation type="journal article" date="2013" name="BMC Genomics">
        <title>Reconstruction of the lipid metabolism for the microalga Monoraphidium neglectum from its genome sequence reveals characteristics suitable for biofuel production.</title>
        <authorList>
            <person name="Bogen C."/>
            <person name="Al-Dilaimi A."/>
            <person name="Albersmeier A."/>
            <person name="Wichmann J."/>
            <person name="Grundmann M."/>
            <person name="Rupp O."/>
            <person name="Lauersen K.J."/>
            <person name="Blifernez-Klassen O."/>
            <person name="Kalinowski J."/>
            <person name="Goesmann A."/>
            <person name="Mussgnug J.H."/>
            <person name="Kruse O."/>
        </authorList>
    </citation>
    <scope>NUCLEOTIDE SEQUENCE [LARGE SCALE GENOMIC DNA]</scope>
    <source>
        <strain evidence="2 3">SAG 48.87</strain>
    </source>
</reference>
<dbReference type="KEGG" id="mng:MNEG_15917"/>
<feature type="region of interest" description="Disordered" evidence="1">
    <location>
        <begin position="39"/>
        <end position="62"/>
    </location>
</feature>
<keyword evidence="3" id="KW-1185">Reference proteome</keyword>
<dbReference type="EMBL" id="KK106008">
    <property type="protein sequence ID" value="KIY92045.1"/>
    <property type="molecule type" value="Genomic_DNA"/>
</dbReference>